<keyword evidence="7" id="KW-0695">RNA-directed DNA polymerase</keyword>
<dbReference type="InterPro" id="IPR043128">
    <property type="entry name" value="Rev_trsase/Diguanyl_cyclase"/>
</dbReference>
<gene>
    <name evidence="12" type="ORF">KFK09_023144</name>
</gene>
<dbReference type="Pfam" id="PF00098">
    <property type="entry name" value="zf-CCHC"/>
    <property type="match status" value="1"/>
</dbReference>
<keyword evidence="6" id="KW-0378">Hydrolase</keyword>
<dbReference type="InterPro" id="IPR001878">
    <property type="entry name" value="Znf_CCHC"/>
</dbReference>
<comment type="caution">
    <text evidence="12">The sequence shown here is derived from an EMBL/GenBank/DDBJ whole genome shotgun (WGS) entry which is preliminary data.</text>
</comment>
<keyword evidence="8" id="KW-0862">Zinc</keyword>
<evidence type="ECO:0008006" key="14">
    <source>
        <dbReference type="Google" id="ProtNLM"/>
    </source>
</evidence>
<evidence type="ECO:0000259" key="11">
    <source>
        <dbReference type="PROSITE" id="PS50878"/>
    </source>
</evidence>
<feature type="region of interest" description="Disordered" evidence="9">
    <location>
        <begin position="320"/>
        <end position="364"/>
    </location>
</feature>
<dbReference type="Gene3D" id="3.10.10.10">
    <property type="entry name" value="HIV Type 1 Reverse Transcriptase, subunit A, domain 1"/>
    <property type="match status" value="1"/>
</dbReference>
<feature type="region of interest" description="Disordered" evidence="9">
    <location>
        <begin position="54"/>
        <end position="94"/>
    </location>
</feature>
<reference evidence="12" key="1">
    <citation type="journal article" date="2022" name="Front. Genet.">
        <title>Chromosome-Scale Assembly of the Dendrobium nobile Genome Provides Insights Into the Molecular Mechanism of the Biosynthesis of the Medicinal Active Ingredient of Dendrobium.</title>
        <authorList>
            <person name="Xu Q."/>
            <person name="Niu S.-C."/>
            <person name="Li K.-L."/>
            <person name="Zheng P.-J."/>
            <person name="Zhang X.-J."/>
            <person name="Jia Y."/>
            <person name="Liu Y."/>
            <person name="Niu Y.-X."/>
            <person name="Yu L.-H."/>
            <person name="Chen D.-F."/>
            <person name="Zhang G.-Q."/>
        </authorList>
    </citation>
    <scope>NUCLEOTIDE SEQUENCE</scope>
    <source>
        <tissue evidence="12">Leaf</tissue>
    </source>
</reference>
<dbReference type="InterPro" id="IPR000477">
    <property type="entry name" value="RT_dom"/>
</dbReference>
<dbReference type="GO" id="GO:0006508">
    <property type="term" value="P:proteolysis"/>
    <property type="evidence" value="ECO:0007669"/>
    <property type="project" value="UniProtKB-KW"/>
</dbReference>
<keyword evidence="8" id="KW-0863">Zinc-finger</keyword>
<evidence type="ECO:0000256" key="3">
    <source>
        <dbReference type="ARBA" id="ARBA00022695"/>
    </source>
</evidence>
<evidence type="ECO:0000256" key="6">
    <source>
        <dbReference type="ARBA" id="ARBA00022801"/>
    </source>
</evidence>
<feature type="compositionally biased region" description="Polar residues" evidence="9">
    <location>
        <begin position="320"/>
        <end position="357"/>
    </location>
</feature>
<dbReference type="AlphaFoldDB" id="A0A8T3AL35"/>
<evidence type="ECO:0000256" key="8">
    <source>
        <dbReference type="PROSITE-ProRule" id="PRU00047"/>
    </source>
</evidence>
<keyword evidence="8" id="KW-0479">Metal-binding</keyword>
<dbReference type="Gene3D" id="3.30.70.270">
    <property type="match status" value="1"/>
</dbReference>
<evidence type="ECO:0000313" key="13">
    <source>
        <dbReference type="Proteomes" id="UP000829196"/>
    </source>
</evidence>
<keyword evidence="13" id="KW-1185">Reference proteome</keyword>
<proteinExistence type="predicted"/>
<dbReference type="Proteomes" id="UP000829196">
    <property type="component" value="Unassembled WGS sequence"/>
</dbReference>
<dbReference type="InterPro" id="IPR021109">
    <property type="entry name" value="Peptidase_aspartic_dom_sf"/>
</dbReference>
<dbReference type="SUPFAM" id="SSF50630">
    <property type="entry name" value="Acid proteases"/>
    <property type="match status" value="1"/>
</dbReference>
<dbReference type="PANTHER" id="PTHR35046:SF18">
    <property type="entry name" value="RNA-DIRECTED DNA POLYMERASE"/>
    <property type="match status" value="1"/>
</dbReference>
<dbReference type="GO" id="GO:0003964">
    <property type="term" value="F:RNA-directed DNA polymerase activity"/>
    <property type="evidence" value="ECO:0007669"/>
    <property type="project" value="UniProtKB-KW"/>
</dbReference>
<dbReference type="GO" id="GO:0003676">
    <property type="term" value="F:nucleic acid binding"/>
    <property type="evidence" value="ECO:0007669"/>
    <property type="project" value="InterPro"/>
</dbReference>
<dbReference type="InterPro" id="IPR005162">
    <property type="entry name" value="Retrotrans_gag_dom"/>
</dbReference>
<feature type="domain" description="Reverse transcriptase" evidence="11">
    <location>
        <begin position="685"/>
        <end position="852"/>
    </location>
</feature>
<keyword evidence="1" id="KW-0645">Protease</keyword>
<dbReference type="CDD" id="cd00303">
    <property type="entry name" value="retropepsin_like"/>
    <property type="match status" value="1"/>
</dbReference>
<keyword evidence="3" id="KW-0548">Nucleotidyltransferase</keyword>
<dbReference type="OrthoDB" id="785668at2759"/>
<dbReference type="SMART" id="SM00343">
    <property type="entry name" value="ZnF_C2HC"/>
    <property type="match status" value="1"/>
</dbReference>
<evidence type="ECO:0000256" key="5">
    <source>
        <dbReference type="ARBA" id="ARBA00022759"/>
    </source>
</evidence>
<name>A0A8T3AL35_DENNO</name>
<dbReference type="Gene3D" id="2.40.70.10">
    <property type="entry name" value="Acid Proteases"/>
    <property type="match status" value="1"/>
</dbReference>
<protein>
    <recommendedName>
        <fullName evidence="14">RNA-directed DNA polymerase</fullName>
    </recommendedName>
</protein>
<dbReference type="Pfam" id="PF03732">
    <property type="entry name" value="Retrotrans_gag"/>
    <property type="match status" value="1"/>
</dbReference>
<dbReference type="CDD" id="cd01647">
    <property type="entry name" value="RT_LTR"/>
    <property type="match status" value="1"/>
</dbReference>
<organism evidence="12 13">
    <name type="scientific">Dendrobium nobile</name>
    <name type="common">Orchid</name>
    <dbReference type="NCBI Taxonomy" id="94219"/>
    <lineage>
        <taxon>Eukaryota</taxon>
        <taxon>Viridiplantae</taxon>
        <taxon>Streptophyta</taxon>
        <taxon>Embryophyta</taxon>
        <taxon>Tracheophyta</taxon>
        <taxon>Spermatophyta</taxon>
        <taxon>Magnoliopsida</taxon>
        <taxon>Liliopsida</taxon>
        <taxon>Asparagales</taxon>
        <taxon>Orchidaceae</taxon>
        <taxon>Epidendroideae</taxon>
        <taxon>Malaxideae</taxon>
        <taxon>Dendrobiinae</taxon>
        <taxon>Dendrobium</taxon>
    </lineage>
</organism>
<dbReference type="GO" id="GO:0004519">
    <property type="term" value="F:endonuclease activity"/>
    <property type="evidence" value="ECO:0007669"/>
    <property type="project" value="UniProtKB-KW"/>
</dbReference>
<dbReference type="GO" id="GO:0008233">
    <property type="term" value="F:peptidase activity"/>
    <property type="evidence" value="ECO:0007669"/>
    <property type="project" value="UniProtKB-KW"/>
</dbReference>
<dbReference type="Pfam" id="PF13650">
    <property type="entry name" value="Asp_protease_2"/>
    <property type="match status" value="1"/>
</dbReference>
<evidence type="ECO:0000259" key="10">
    <source>
        <dbReference type="PROSITE" id="PS50158"/>
    </source>
</evidence>
<dbReference type="Gene3D" id="4.10.60.10">
    <property type="entry name" value="Zinc finger, CCHC-type"/>
    <property type="match status" value="1"/>
</dbReference>
<dbReference type="SUPFAM" id="SSF56672">
    <property type="entry name" value="DNA/RNA polymerases"/>
    <property type="match status" value="1"/>
</dbReference>
<dbReference type="SUPFAM" id="SSF57756">
    <property type="entry name" value="Retrovirus zinc finger-like domains"/>
    <property type="match status" value="1"/>
</dbReference>
<evidence type="ECO:0000256" key="9">
    <source>
        <dbReference type="SAM" id="MobiDB-lite"/>
    </source>
</evidence>
<sequence length="852" mass="98325">MGDRGKAATEESRTIDSLWANQENLNRQIDDIAADVQRLTVEFRREFNLLRARPPLPHVRRPDPHERANGPRRRREMARERQWQHDPTMVQELSDSDGELPLYRGIPPVDSDDEEYGNQFDPEFRDQHRQRHYHHNDFKVKLDIPFFDGHLHIEDYLDWEKAVENFFDYMEIDPNKQVKYVACRLKGGASAWWAQTLQLRQRSGKGPVRHWNRMKQLLRAQFLPTDYEQILYMRYQHCEQGSRSVSEYTEEFNRLSARNNLSESANQLVARYIGGLKESIQDKLELNSVWSLPQAVNFAMRAEMQQSRYKTPYNKKLWNESRTNASKTVSVTDKSPQASASHAPNVTAEHSNQQKLKSQVRDNPYAKPSTIKCFRCMQPGHKSNECPQRKQANFVEVGDDNGSAEVNSDSDEDAEDVYADDGEPLLAVLERLLLAPRQDLKSQRHALFRTRCTIAGKVCELLVDSGCTENVVSRTVVHKLQLKTSKRSNPYKISWVKKGVEIAVTDSCRLSFSIGKHYVCEVVCDVVDMDVCHLILGRPWQFDAGAQYDCRANIYTIEWKGRRLRLLPNPADHLTGATSPNTGALHLVTGPSLLQCWKELLPMYALLITENVATPEKRTWPAEIQQIIQRYPELTQEDLPAKLPPLRNIQHQIDFVPGSSLPNLPHFRLNPKELTILQEIVDNLLDKQLIQPSVSPCAVPALLVPKKDGTWRMCVDSRAINKITVKYRFPVPRVDELLDQLNGASIFSKLDLRSGYHQIRIRPGDEWKTAFKTPQGLFEWTVMPFGLCNAPSTFMRMMNEVLKPFLGKFCIVYFDDILVYSTAWQQHLEHLELLFKTLETQQLVINTKKCEW</sequence>
<dbReference type="InterPro" id="IPR043502">
    <property type="entry name" value="DNA/RNA_pol_sf"/>
</dbReference>
<keyword evidence="4" id="KW-0540">Nuclease</keyword>
<dbReference type="PROSITE" id="PS50158">
    <property type="entry name" value="ZF_CCHC"/>
    <property type="match status" value="1"/>
</dbReference>
<feature type="compositionally biased region" description="Basic and acidic residues" evidence="9">
    <location>
        <begin position="60"/>
        <end position="69"/>
    </location>
</feature>
<evidence type="ECO:0000256" key="1">
    <source>
        <dbReference type="ARBA" id="ARBA00022670"/>
    </source>
</evidence>
<dbReference type="InterPro" id="IPR036875">
    <property type="entry name" value="Znf_CCHC_sf"/>
</dbReference>
<dbReference type="Pfam" id="PF00078">
    <property type="entry name" value="RVT_1"/>
    <property type="match status" value="1"/>
</dbReference>
<dbReference type="GO" id="GO:0008270">
    <property type="term" value="F:zinc ion binding"/>
    <property type="evidence" value="ECO:0007669"/>
    <property type="project" value="UniProtKB-KW"/>
</dbReference>
<dbReference type="EMBL" id="JAGYWB010000016">
    <property type="protein sequence ID" value="KAI0496820.1"/>
    <property type="molecule type" value="Genomic_DNA"/>
</dbReference>
<evidence type="ECO:0000256" key="4">
    <source>
        <dbReference type="ARBA" id="ARBA00022722"/>
    </source>
</evidence>
<accession>A0A8T3AL35</accession>
<dbReference type="PROSITE" id="PS50878">
    <property type="entry name" value="RT_POL"/>
    <property type="match status" value="1"/>
</dbReference>
<evidence type="ECO:0000256" key="7">
    <source>
        <dbReference type="ARBA" id="ARBA00022918"/>
    </source>
</evidence>
<dbReference type="PANTHER" id="PTHR35046">
    <property type="entry name" value="ZINC KNUCKLE (CCHC-TYPE) FAMILY PROTEIN"/>
    <property type="match status" value="1"/>
</dbReference>
<keyword evidence="5" id="KW-0255">Endonuclease</keyword>
<feature type="domain" description="CCHC-type" evidence="10">
    <location>
        <begin position="372"/>
        <end position="388"/>
    </location>
</feature>
<evidence type="ECO:0000313" key="12">
    <source>
        <dbReference type="EMBL" id="KAI0496820.1"/>
    </source>
</evidence>
<keyword evidence="2" id="KW-0808">Transferase</keyword>
<evidence type="ECO:0000256" key="2">
    <source>
        <dbReference type="ARBA" id="ARBA00022679"/>
    </source>
</evidence>
<dbReference type="FunFam" id="3.10.10.10:FF:000007">
    <property type="entry name" value="Retrovirus-related Pol polyprotein from transposon 17.6-like Protein"/>
    <property type="match status" value="1"/>
</dbReference>